<sequence>MTDIQRSARHGLVVLVVLGGWALRMGPQAAHAGVVVSTLGLPNDDTFPGEQVGAAIQIGSTPIDIESVVYSQARFSGPAPGETFAIFSRNADGTVGSSLFDAFALTYDSAGGNTTATATSPFTLQANTSYWLMMVETPGTFGDWDNSLSFTYTNNFDVTIPDSNASVSLVPGEGYLYANANEGLQLFQLNGSPAIAVVAEPSALALATTGGTLVLGAFWHRRGREK</sequence>
<accession>A0A5B9W703</accession>
<dbReference type="AlphaFoldDB" id="A0A5B9W703"/>
<organism evidence="1 2">
    <name type="scientific">Aquisphaera giovannonii</name>
    <dbReference type="NCBI Taxonomy" id="406548"/>
    <lineage>
        <taxon>Bacteria</taxon>
        <taxon>Pseudomonadati</taxon>
        <taxon>Planctomycetota</taxon>
        <taxon>Planctomycetia</taxon>
        <taxon>Isosphaerales</taxon>
        <taxon>Isosphaeraceae</taxon>
        <taxon>Aquisphaera</taxon>
    </lineage>
</organism>
<evidence type="ECO:0000313" key="2">
    <source>
        <dbReference type="Proteomes" id="UP000324233"/>
    </source>
</evidence>
<keyword evidence="2" id="KW-1185">Reference proteome</keyword>
<evidence type="ECO:0008006" key="3">
    <source>
        <dbReference type="Google" id="ProtNLM"/>
    </source>
</evidence>
<evidence type="ECO:0000313" key="1">
    <source>
        <dbReference type="EMBL" id="QEH35710.1"/>
    </source>
</evidence>
<dbReference type="RefSeq" id="WP_148595476.1">
    <property type="nucleotide sequence ID" value="NZ_CP042997.1"/>
</dbReference>
<proteinExistence type="predicted"/>
<name>A0A5B9W703_9BACT</name>
<dbReference type="KEGG" id="agv:OJF2_42670"/>
<dbReference type="EMBL" id="CP042997">
    <property type="protein sequence ID" value="QEH35710.1"/>
    <property type="molecule type" value="Genomic_DNA"/>
</dbReference>
<reference evidence="1 2" key="1">
    <citation type="submission" date="2019-08" db="EMBL/GenBank/DDBJ databases">
        <title>Deep-cultivation of Planctomycetes and their phenomic and genomic characterization uncovers novel biology.</title>
        <authorList>
            <person name="Wiegand S."/>
            <person name="Jogler M."/>
            <person name="Boedeker C."/>
            <person name="Pinto D."/>
            <person name="Vollmers J."/>
            <person name="Rivas-Marin E."/>
            <person name="Kohn T."/>
            <person name="Peeters S.H."/>
            <person name="Heuer A."/>
            <person name="Rast P."/>
            <person name="Oberbeckmann S."/>
            <person name="Bunk B."/>
            <person name="Jeske O."/>
            <person name="Meyerdierks A."/>
            <person name="Storesund J.E."/>
            <person name="Kallscheuer N."/>
            <person name="Luecker S."/>
            <person name="Lage O.M."/>
            <person name="Pohl T."/>
            <person name="Merkel B.J."/>
            <person name="Hornburger P."/>
            <person name="Mueller R.-W."/>
            <person name="Bruemmer F."/>
            <person name="Labrenz M."/>
            <person name="Spormann A.M."/>
            <person name="Op den Camp H."/>
            <person name="Overmann J."/>
            <person name="Amann R."/>
            <person name="Jetten M.S.M."/>
            <person name="Mascher T."/>
            <person name="Medema M.H."/>
            <person name="Devos D.P."/>
            <person name="Kaster A.-K."/>
            <person name="Ovreas L."/>
            <person name="Rohde M."/>
            <person name="Galperin M.Y."/>
            <person name="Jogler C."/>
        </authorList>
    </citation>
    <scope>NUCLEOTIDE SEQUENCE [LARGE SCALE GENOMIC DNA]</scope>
    <source>
        <strain evidence="1 2">OJF2</strain>
    </source>
</reference>
<dbReference type="Proteomes" id="UP000324233">
    <property type="component" value="Chromosome"/>
</dbReference>
<gene>
    <name evidence="1" type="ORF">OJF2_42670</name>
</gene>
<dbReference type="NCBIfam" id="NF041539">
    <property type="entry name" value="choice_anch_R"/>
    <property type="match status" value="1"/>
</dbReference>
<protein>
    <recommendedName>
        <fullName evidence="3">PEP-CTERM protein-sorting domain-containing protein</fullName>
    </recommendedName>
</protein>